<dbReference type="PANTHER" id="PTHR13900">
    <property type="entry name" value="TRANSCRIPTION INITIATION FACTOR TFIID"/>
    <property type="match status" value="1"/>
</dbReference>
<dbReference type="GO" id="GO:0016251">
    <property type="term" value="F:RNA polymerase II general transcription initiation factor activity"/>
    <property type="evidence" value="ECO:0007669"/>
    <property type="project" value="InterPro"/>
</dbReference>
<dbReference type="GO" id="GO:0004402">
    <property type="term" value="F:histone acetyltransferase activity"/>
    <property type="evidence" value="ECO:0007669"/>
    <property type="project" value="InterPro"/>
</dbReference>
<feature type="coiled-coil region" evidence="5">
    <location>
        <begin position="180"/>
        <end position="207"/>
    </location>
</feature>
<dbReference type="PROSITE" id="PS50014">
    <property type="entry name" value="BROMODOMAIN_2"/>
    <property type="match status" value="1"/>
</dbReference>
<dbReference type="Pfam" id="PF00439">
    <property type="entry name" value="Bromodomain"/>
    <property type="match status" value="1"/>
</dbReference>
<feature type="compositionally biased region" description="Basic and acidic residues" evidence="6">
    <location>
        <begin position="1114"/>
        <end position="1137"/>
    </location>
</feature>
<gene>
    <name evidence="8" type="ORF">BSTOLATCC_MIC26305</name>
</gene>
<dbReference type="EMBL" id="CAJZBQ010000025">
    <property type="protein sequence ID" value="CAG9320389.1"/>
    <property type="molecule type" value="Genomic_DNA"/>
</dbReference>
<dbReference type="InterPro" id="IPR036427">
    <property type="entry name" value="Bromodomain-like_sf"/>
</dbReference>
<dbReference type="InterPro" id="IPR022591">
    <property type="entry name" value="TAF1_HAT_dom"/>
</dbReference>
<dbReference type="Gene3D" id="1.20.920.10">
    <property type="entry name" value="Bromodomain-like"/>
    <property type="match status" value="1"/>
</dbReference>
<evidence type="ECO:0000313" key="8">
    <source>
        <dbReference type="EMBL" id="CAG9320389.1"/>
    </source>
</evidence>
<evidence type="ECO:0000313" key="9">
    <source>
        <dbReference type="Proteomes" id="UP001162131"/>
    </source>
</evidence>
<feature type="domain" description="Bromo" evidence="7">
    <location>
        <begin position="1298"/>
        <end position="1368"/>
    </location>
</feature>
<sequence>MDPGSAEHSDVDMESVQALSNIGNQRFSYNELKSIDVPIKGPDLDKPNYSDIESLAEDNDDGHMIESSEEDVPIQTFHEPNLTDYEVPLFTKTSGETILKLTELYTPLKSTQSVFDKLHLLERVCKTSSSMTDYYDYIRSLREYKTQLKELYSKVRLEEITGAEKEPVYSLAKPIEDYQKRYLVKRLKEIDREIKELEIEKKAQEKKSININFPKNSFIEIKQKDFTKEIVWSGPEKVSRKKGREKVAKIIENNDVFKVEKQLAQKSKNLLYVNYNESEGPYLKKSVAFQPRDLLGAALASLPMKRAPDPYLFSKQMVTFGFARKKAKPGKLEFSHLPKKESQQDGKHWGEVSKPIDENQHDSDFRLNTSIKLFENSSNFQLSMIPTNVNPFFKKNDWEKLVFLDSNGEIFQTLKEEYGKLVYNLSDPHMDFSIQEEQEEAMEVEDGDYISDADSEHSIDEVKTIRSDDFPESRGRFSETSSRTGNVLGLPRGGMENSFKSRFTMLKHALPAYDYPFSKVEWNKNELRNFHRPDLSFSLPKNKWKVNLVRTPPSSPGMEVKGENITAHAILKGHKQLTLKDGAFVVTEYIEKRPPLLNNYSMASKIRRYYKGNRPIEEYPDYIGSLGLPESLDSNENVPLIARLQESQGIAILENNLYRAPIYFHHSKSTDFIMMKYPKKSGKSKWYLRPIEYLYCSAQIEPKIEVFAPNARNTNNFQQKRIQAIILKCLIDKDNRADIHEIAQNFPAHNESIIRKQMKNIYCEQTSDGTWTCTNLPNEQEVKDMITPENMCQYESMLAGQRRLKDKGIKTTSIDKIPNAIQKLKKEMGNKNINYLADYIEEELTITPWNLTSSYLKTKNEKGMMRIVGIGDPTHGNCGYSFVRLPMKLPNTDKAYLKNDPSEYLPTNMTVTGTNADLRTLTKEDVIRALINLGCKKEEVEGLGRWDGVAKLRSVASRKVSEGHKGTFDKFARGIRMSTKMQKEQCQKTIDEIFAKQVRMLGETREYYEDRSSGSEDEKLARLMADSINKPIEDVERKRIDLDEDIERSDIKHLENLKTAAGMFTASNEPEEPTKSVEKRKILKRITRIPNLDGTITVRTEFISDENELEQFIKKKKEEQNKPKGSKDRKKTYDTIEQKMLFRVSDHSKKKKKKEEDLDQEAKKREKQLLEEKKKLEKQQEWSKECIEKLESGQVPATGGAGKIVCGKCGMVGHMKTNRKKCPMFLEEAQDAFKAEKEGMVKMEGSKIKLFVEKIQKAAPKKKEENAIDEYSRPKTIPSRRRQYKEDNPYEDIAFKLTKFDQTRLFIHSVKKEAYPDYYELIKSPIDLSTMISKAKQGKYTTAQLFIDDLELMVNNSVLYNGLYHDATEQARELKEIGIKLLKEKELLVEIPKIEGIEAENAPQS</sequence>
<evidence type="ECO:0000256" key="4">
    <source>
        <dbReference type="PROSITE-ProRule" id="PRU00035"/>
    </source>
</evidence>
<comment type="caution">
    <text evidence="8">The sequence shown here is derived from an EMBL/GenBank/DDBJ whole genome shotgun (WGS) entry which is preliminary data.</text>
</comment>
<keyword evidence="3" id="KW-0539">Nucleus</keyword>
<feature type="region of interest" description="Disordered" evidence="6">
    <location>
        <begin position="1114"/>
        <end position="1138"/>
    </location>
</feature>
<evidence type="ECO:0000256" key="1">
    <source>
        <dbReference type="ARBA" id="ARBA00004123"/>
    </source>
</evidence>
<dbReference type="GO" id="GO:0017025">
    <property type="term" value="F:TBP-class protein binding"/>
    <property type="evidence" value="ECO:0007669"/>
    <property type="project" value="InterPro"/>
</dbReference>
<accession>A0AAU9J3K3</accession>
<evidence type="ECO:0000256" key="5">
    <source>
        <dbReference type="SAM" id="Coils"/>
    </source>
</evidence>
<keyword evidence="2 4" id="KW-0103">Bromodomain</keyword>
<dbReference type="Pfam" id="PF12157">
    <property type="entry name" value="DUF3591"/>
    <property type="match status" value="1"/>
</dbReference>
<dbReference type="Proteomes" id="UP001162131">
    <property type="component" value="Unassembled WGS sequence"/>
</dbReference>
<feature type="region of interest" description="Disordered" evidence="6">
    <location>
        <begin position="470"/>
        <end position="489"/>
    </location>
</feature>
<dbReference type="SUPFAM" id="SSF47370">
    <property type="entry name" value="Bromodomain"/>
    <property type="match status" value="1"/>
</dbReference>
<dbReference type="GO" id="GO:0005669">
    <property type="term" value="C:transcription factor TFIID complex"/>
    <property type="evidence" value="ECO:0007669"/>
    <property type="project" value="InterPro"/>
</dbReference>
<evidence type="ECO:0000256" key="2">
    <source>
        <dbReference type="ARBA" id="ARBA00023117"/>
    </source>
</evidence>
<keyword evidence="9" id="KW-1185">Reference proteome</keyword>
<organism evidence="8 9">
    <name type="scientific">Blepharisma stoltei</name>
    <dbReference type="NCBI Taxonomy" id="1481888"/>
    <lineage>
        <taxon>Eukaryota</taxon>
        <taxon>Sar</taxon>
        <taxon>Alveolata</taxon>
        <taxon>Ciliophora</taxon>
        <taxon>Postciliodesmatophora</taxon>
        <taxon>Heterotrichea</taxon>
        <taxon>Heterotrichida</taxon>
        <taxon>Blepharismidae</taxon>
        <taxon>Blepharisma</taxon>
    </lineage>
</organism>
<dbReference type="PANTHER" id="PTHR13900:SF0">
    <property type="entry name" value="TRANSCRIPTION INITIATION FACTOR TFIID SUBUNIT 1"/>
    <property type="match status" value="1"/>
</dbReference>
<comment type="subcellular location">
    <subcellularLocation>
        <location evidence="1">Nucleus</location>
    </subcellularLocation>
</comment>
<dbReference type="SMART" id="SM00297">
    <property type="entry name" value="BROMO"/>
    <property type="match status" value="1"/>
</dbReference>
<protein>
    <recommendedName>
        <fullName evidence="7">Bromo domain-containing protein</fullName>
    </recommendedName>
</protein>
<evidence type="ECO:0000256" key="6">
    <source>
        <dbReference type="SAM" id="MobiDB-lite"/>
    </source>
</evidence>
<proteinExistence type="predicted"/>
<dbReference type="PRINTS" id="PR00503">
    <property type="entry name" value="BROMODOMAIN"/>
</dbReference>
<dbReference type="GO" id="GO:0051123">
    <property type="term" value="P:RNA polymerase II preinitiation complex assembly"/>
    <property type="evidence" value="ECO:0007669"/>
    <property type="project" value="TreeGrafter"/>
</dbReference>
<reference evidence="8" key="1">
    <citation type="submission" date="2021-09" db="EMBL/GenBank/DDBJ databases">
        <authorList>
            <consortium name="AG Swart"/>
            <person name="Singh M."/>
            <person name="Singh A."/>
            <person name="Seah K."/>
            <person name="Emmerich C."/>
        </authorList>
    </citation>
    <scope>NUCLEOTIDE SEQUENCE</scope>
    <source>
        <strain evidence="8">ATCC30299</strain>
    </source>
</reference>
<name>A0AAU9J3K3_9CILI</name>
<evidence type="ECO:0000256" key="3">
    <source>
        <dbReference type="ARBA" id="ARBA00023242"/>
    </source>
</evidence>
<keyword evidence="5" id="KW-0175">Coiled coil</keyword>
<feature type="coiled-coil region" evidence="5">
    <location>
        <begin position="1144"/>
        <end position="1180"/>
    </location>
</feature>
<dbReference type="CDD" id="cd04369">
    <property type="entry name" value="Bromodomain"/>
    <property type="match status" value="1"/>
</dbReference>
<dbReference type="InterPro" id="IPR040240">
    <property type="entry name" value="TAF1"/>
</dbReference>
<evidence type="ECO:0000259" key="7">
    <source>
        <dbReference type="PROSITE" id="PS50014"/>
    </source>
</evidence>
<dbReference type="InterPro" id="IPR001487">
    <property type="entry name" value="Bromodomain"/>
</dbReference>